<organism evidence="2 3">
    <name type="scientific">Acanthamoeba castellanii (strain ATCC 30010 / Neff)</name>
    <dbReference type="NCBI Taxonomy" id="1257118"/>
    <lineage>
        <taxon>Eukaryota</taxon>
        <taxon>Amoebozoa</taxon>
        <taxon>Discosea</taxon>
        <taxon>Longamoebia</taxon>
        <taxon>Centramoebida</taxon>
        <taxon>Acanthamoebidae</taxon>
        <taxon>Acanthamoeba</taxon>
    </lineage>
</organism>
<dbReference type="AlphaFoldDB" id="L8H386"/>
<protein>
    <submittedName>
        <fullName evidence="2">Actin subfamily protein</fullName>
    </submittedName>
</protein>
<dbReference type="KEGG" id="acan:ACA1_031970"/>
<gene>
    <name evidence="2" type="ORF">ACA1_031970</name>
</gene>
<dbReference type="GeneID" id="14919977"/>
<dbReference type="Pfam" id="PF00022">
    <property type="entry name" value="Actin"/>
    <property type="match status" value="1"/>
</dbReference>
<accession>L8H386</accession>
<dbReference type="VEuPathDB" id="AmoebaDB:ACA1_031970"/>
<dbReference type="InterPro" id="IPR043129">
    <property type="entry name" value="ATPase_NBD"/>
</dbReference>
<name>L8H386_ACACF</name>
<reference evidence="2 3" key="1">
    <citation type="journal article" date="2013" name="Genome Biol.">
        <title>Genome of Acanthamoeba castellanii highlights extensive lateral gene transfer and early evolution of tyrosine kinase signaling.</title>
        <authorList>
            <person name="Clarke M."/>
            <person name="Lohan A.J."/>
            <person name="Liu B."/>
            <person name="Lagkouvardos I."/>
            <person name="Roy S."/>
            <person name="Zafar N."/>
            <person name="Bertelli C."/>
            <person name="Schilde C."/>
            <person name="Kianianmomeni A."/>
            <person name="Burglin T.R."/>
            <person name="Frech C."/>
            <person name="Turcotte B."/>
            <person name="Kopec K.O."/>
            <person name="Synnott J.M."/>
            <person name="Choo C."/>
            <person name="Paponov I."/>
            <person name="Finkler A."/>
            <person name="Soon Heng Tan C."/>
            <person name="Hutchins A.P."/>
            <person name="Weinmeier T."/>
            <person name="Rattei T."/>
            <person name="Chu J.S."/>
            <person name="Gimenez G."/>
            <person name="Irimia M."/>
            <person name="Rigden D.J."/>
            <person name="Fitzpatrick D.A."/>
            <person name="Lorenzo-Morales J."/>
            <person name="Bateman A."/>
            <person name="Chiu C.H."/>
            <person name="Tang P."/>
            <person name="Hegemann P."/>
            <person name="Fromm H."/>
            <person name="Raoult D."/>
            <person name="Greub G."/>
            <person name="Miranda-Saavedra D."/>
            <person name="Chen N."/>
            <person name="Nash P."/>
            <person name="Ginger M.L."/>
            <person name="Horn M."/>
            <person name="Schaap P."/>
            <person name="Caler L."/>
            <person name="Loftus B."/>
        </authorList>
    </citation>
    <scope>NUCLEOTIDE SEQUENCE [LARGE SCALE GENOMIC DNA]</scope>
    <source>
        <strain evidence="2 3">Neff</strain>
    </source>
</reference>
<evidence type="ECO:0000256" key="1">
    <source>
        <dbReference type="RuleBase" id="RU000487"/>
    </source>
</evidence>
<dbReference type="Proteomes" id="UP000011083">
    <property type="component" value="Unassembled WGS sequence"/>
</dbReference>
<comment type="similarity">
    <text evidence="1">Belongs to the actin family.</text>
</comment>
<dbReference type="InterPro" id="IPR004000">
    <property type="entry name" value="Actin"/>
</dbReference>
<dbReference type="EMBL" id="KB007934">
    <property type="protein sequence ID" value="ELR19173.1"/>
    <property type="molecule type" value="Genomic_DNA"/>
</dbReference>
<dbReference type="Gene3D" id="3.30.420.40">
    <property type="match status" value="1"/>
</dbReference>
<dbReference type="SUPFAM" id="SSF53067">
    <property type="entry name" value="Actin-like ATPase domain"/>
    <property type="match status" value="1"/>
</dbReference>
<evidence type="ECO:0000313" key="3">
    <source>
        <dbReference type="Proteomes" id="UP000011083"/>
    </source>
</evidence>
<proteinExistence type="inferred from homology"/>
<dbReference type="RefSeq" id="XP_004341249.1">
    <property type="nucleotide sequence ID" value="XM_004341201.1"/>
</dbReference>
<dbReference type="PANTHER" id="PTHR11937">
    <property type="entry name" value="ACTIN"/>
    <property type="match status" value="1"/>
</dbReference>
<evidence type="ECO:0000313" key="2">
    <source>
        <dbReference type="EMBL" id="ELR19173.1"/>
    </source>
</evidence>
<dbReference type="SMART" id="SM00268">
    <property type="entry name" value="ACTIN"/>
    <property type="match status" value="1"/>
</dbReference>
<keyword evidence="3" id="KW-1185">Reference proteome</keyword>
<dbReference type="STRING" id="1257118.L8H386"/>
<sequence length="311" mass="33716">MATAVVEVSSTSVRAGLACGAASTPQILRPSACAQSGERPVSQGCIVDQPLWEATLHDTLTHLLGGEQGEWGERKLMLVQRPGAPRPGSARAAEFVFERCGLGHLRIVVDCGYDSSHVATVYEGYSRATTQYATELAAYRSRRRIAVPLMALNGRRDCYLSLLPMEILAHVALGEVTVALPDGRLVVVEEDAITGVESLFDPSVLGQRSHDDAANAQAQGLRPALHLSYTRSDLDLRTEMCKNVLLVGFADRVAVALREAVHPALRVQIVEEQNRHMLPWIGAALMAGTDNSQGTSRAEYEERGPAYVLQY</sequence>